<dbReference type="Gene3D" id="3.10.180.10">
    <property type="entry name" value="2,3-Dihydroxybiphenyl 1,2-Dioxygenase, domain 1"/>
    <property type="match status" value="1"/>
</dbReference>
<name>A0A2N7U5W7_9GAMM</name>
<gene>
    <name evidence="2" type="ORF">C1H69_08615</name>
</gene>
<sequence>MDIKCIAGFAAITKQPDASASLYQETLGLPLKRQDDYRFMDKFPGANHFGVWPLKMAAQSCVGQDEWPSHVPEPTATIEFELADTAAVESAVEEMKAKGQDFIHEARTEHWGQTVARFISPEGLLVGLSYAPWLHEHGA</sequence>
<evidence type="ECO:0000259" key="1">
    <source>
        <dbReference type="PROSITE" id="PS51819"/>
    </source>
</evidence>
<dbReference type="PROSITE" id="PS51819">
    <property type="entry name" value="VOC"/>
    <property type="match status" value="1"/>
</dbReference>
<dbReference type="AlphaFoldDB" id="A0A2N7U5W7"/>
<organism evidence="2 3">
    <name type="scientific">Billgrantia endophytica</name>
    <dbReference type="NCBI Taxonomy" id="2033802"/>
    <lineage>
        <taxon>Bacteria</taxon>
        <taxon>Pseudomonadati</taxon>
        <taxon>Pseudomonadota</taxon>
        <taxon>Gammaproteobacteria</taxon>
        <taxon>Oceanospirillales</taxon>
        <taxon>Halomonadaceae</taxon>
        <taxon>Billgrantia</taxon>
    </lineage>
</organism>
<reference evidence="2 3" key="1">
    <citation type="submission" date="2018-01" db="EMBL/GenBank/DDBJ databases">
        <title>Halomonas endophytica sp. nov., isolated from storage liquid in the stems of Populus euphratica.</title>
        <authorList>
            <person name="Chen C."/>
        </authorList>
    </citation>
    <scope>NUCLEOTIDE SEQUENCE [LARGE SCALE GENOMIC DNA]</scope>
    <source>
        <strain evidence="2 3">MC28</strain>
    </source>
</reference>
<dbReference type="Proteomes" id="UP000235803">
    <property type="component" value="Unassembled WGS sequence"/>
</dbReference>
<dbReference type="EMBL" id="PNRF01000016">
    <property type="protein sequence ID" value="PMR75828.1"/>
    <property type="molecule type" value="Genomic_DNA"/>
</dbReference>
<dbReference type="SUPFAM" id="SSF54593">
    <property type="entry name" value="Glyoxalase/Bleomycin resistance protein/Dihydroxybiphenyl dioxygenase"/>
    <property type="match status" value="1"/>
</dbReference>
<dbReference type="InterPro" id="IPR029068">
    <property type="entry name" value="Glyas_Bleomycin-R_OHBP_Dase"/>
</dbReference>
<dbReference type="InterPro" id="IPR037523">
    <property type="entry name" value="VOC_core"/>
</dbReference>
<dbReference type="InterPro" id="IPR004360">
    <property type="entry name" value="Glyas_Fos-R_dOase_dom"/>
</dbReference>
<comment type="caution">
    <text evidence="2">The sequence shown here is derived from an EMBL/GenBank/DDBJ whole genome shotgun (WGS) entry which is preliminary data.</text>
</comment>
<dbReference type="RefSeq" id="WP_102652998.1">
    <property type="nucleotide sequence ID" value="NZ_PNRF01000016.1"/>
</dbReference>
<accession>A0A2N7U5W7</accession>
<keyword evidence="3" id="KW-1185">Reference proteome</keyword>
<protein>
    <submittedName>
        <fullName evidence="2">Glyoxalase</fullName>
    </submittedName>
</protein>
<evidence type="ECO:0000313" key="2">
    <source>
        <dbReference type="EMBL" id="PMR75828.1"/>
    </source>
</evidence>
<dbReference type="OrthoDB" id="8116053at2"/>
<proteinExistence type="predicted"/>
<feature type="domain" description="VOC" evidence="1">
    <location>
        <begin position="5"/>
        <end position="131"/>
    </location>
</feature>
<evidence type="ECO:0000313" key="3">
    <source>
        <dbReference type="Proteomes" id="UP000235803"/>
    </source>
</evidence>
<dbReference type="Pfam" id="PF00903">
    <property type="entry name" value="Glyoxalase"/>
    <property type="match status" value="1"/>
</dbReference>